<accession>H3NGA3</accession>
<evidence type="ECO:0000313" key="2">
    <source>
        <dbReference type="EMBL" id="EHR31849.1"/>
    </source>
</evidence>
<dbReference type="PATRIC" id="fig|883103.3.peg.1546"/>
<dbReference type="HOGENOM" id="CLU_932706_0_0_9"/>
<evidence type="ECO:0008006" key="4">
    <source>
        <dbReference type="Google" id="ProtNLM"/>
    </source>
</evidence>
<name>H3NGA3_9LACT</name>
<feature type="transmembrane region" description="Helical" evidence="1">
    <location>
        <begin position="235"/>
        <end position="254"/>
    </location>
</feature>
<dbReference type="AlphaFoldDB" id="H3NGA3"/>
<dbReference type="Proteomes" id="UP000003599">
    <property type="component" value="Unassembled WGS sequence"/>
</dbReference>
<dbReference type="Pfam" id="PF00805">
    <property type="entry name" value="Pentapeptide"/>
    <property type="match status" value="1"/>
</dbReference>
<keyword evidence="1" id="KW-0472">Membrane</keyword>
<evidence type="ECO:0000256" key="1">
    <source>
        <dbReference type="SAM" id="Phobius"/>
    </source>
</evidence>
<dbReference type="eggNOG" id="ENOG5033T71">
    <property type="taxonomic scope" value="Bacteria"/>
</dbReference>
<feature type="transmembrane region" description="Helical" evidence="1">
    <location>
        <begin position="279"/>
        <end position="299"/>
    </location>
</feature>
<dbReference type="SUPFAM" id="SSF141571">
    <property type="entry name" value="Pentapeptide repeat-like"/>
    <property type="match status" value="1"/>
</dbReference>
<proteinExistence type="predicted"/>
<organism evidence="2 3">
    <name type="scientific">Dolosigranulum pigrum ATCC 51524</name>
    <dbReference type="NCBI Taxonomy" id="883103"/>
    <lineage>
        <taxon>Bacteria</taxon>
        <taxon>Bacillati</taxon>
        <taxon>Bacillota</taxon>
        <taxon>Bacilli</taxon>
        <taxon>Lactobacillales</taxon>
        <taxon>Carnobacteriaceae</taxon>
        <taxon>Dolosigranulum</taxon>
    </lineage>
</organism>
<dbReference type="GeneID" id="42695006"/>
<dbReference type="EMBL" id="AGEF01000015">
    <property type="protein sequence ID" value="EHR31849.1"/>
    <property type="molecule type" value="Genomic_DNA"/>
</dbReference>
<reference evidence="2 3" key="1">
    <citation type="submission" date="2012-01" db="EMBL/GenBank/DDBJ databases">
        <title>The Genome Sequence of Dolosigranulum pigrum ATCC 51524.</title>
        <authorList>
            <consortium name="The Broad Institute Genome Sequencing Platform"/>
            <person name="Earl A."/>
            <person name="Ward D."/>
            <person name="Feldgarden M."/>
            <person name="Gevers D."/>
            <person name="Huys G."/>
            <person name="Young S.K."/>
            <person name="Zeng Q."/>
            <person name="Gargeya S."/>
            <person name="Fitzgerald M."/>
            <person name="Haas B."/>
            <person name="Abouelleil A."/>
            <person name="Alvarado L."/>
            <person name="Arachchi H.M."/>
            <person name="Berlin A."/>
            <person name="Chapman S.B."/>
            <person name="Gearin G."/>
            <person name="Goldberg J."/>
            <person name="Griggs A."/>
            <person name="Gujja S."/>
            <person name="Hansen M."/>
            <person name="Heiman D."/>
            <person name="Howarth C."/>
            <person name="Larimer J."/>
            <person name="Lui A."/>
            <person name="MacDonald P.J.P."/>
            <person name="McCowen C."/>
            <person name="Montmayeur A."/>
            <person name="Murphy C."/>
            <person name="Neiman D."/>
            <person name="Pearson M."/>
            <person name="Priest M."/>
            <person name="Roberts A."/>
            <person name="Saif S."/>
            <person name="Shea T."/>
            <person name="Sisk P."/>
            <person name="Stolte C."/>
            <person name="Sykes S."/>
            <person name="Wortman J."/>
            <person name="Nusbaum C."/>
            <person name="Birren B."/>
        </authorList>
    </citation>
    <scope>NUCLEOTIDE SEQUENCE [LARGE SCALE GENOMIC DNA]</scope>
    <source>
        <strain evidence="2 3">ATCC 51524</strain>
    </source>
</reference>
<protein>
    <recommendedName>
        <fullName evidence="4">Pentapeptide repeat-containing protein</fullName>
    </recommendedName>
</protein>
<gene>
    <name evidence="2" type="ORF">HMPREF9703_01584</name>
</gene>
<keyword evidence="3" id="KW-1185">Reference proteome</keyword>
<comment type="caution">
    <text evidence="2">The sequence shown here is derived from an EMBL/GenBank/DDBJ whole genome shotgun (WGS) entry which is preliminary data.</text>
</comment>
<dbReference type="InterPro" id="IPR001646">
    <property type="entry name" value="5peptide_repeat"/>
</dbReference>
<evidence type="ECO:0000313" key="3">
    <source>
        <dbReference type="Proteomes" id="UP000003599"/>
    </source>
</evidence>
<dbReference type="Gene3D" id="2.160.20.80">
    <property type="entry name" value="E3 ubiquitin-protein ligase SopA"/>
    <property type="match status" value="1"/>
</dbReference>
<dbReference type="RefSeq" id="WP_004636922.1">
    <property type="nucleotide sequence ID" value="NZ_JH601104.1"/>
</dbReference>
<keyword evidence="1" id="KW-0812">Transmembrane</keyword>
<keyword evidence="1" id="KW-1133">Transmembrane helix</keyword>
<sequence>MKKNNDEIEQNDVDREIVGNEELQRDFRQYANSTKTIENYGGNHIKKIKDVQLEKYNFQNLTLKECSIEDSEIKYSYICDKSYLRHTRFKNVDFTGTIFENVNLQKASFENCLLNYVRFENCIIDYENILKSKPYQPNLALFLIKSLYKNELQQGNTKKADELLLLLKKEERELYKSFLGWRKEKESNDVLYQNVNYYNEEMERRKLSKKCVFFKLMLSYINDIVWGYGIKVSKIFRFMCCCIFIFAGVYLWILDQSIFEAFFLSANSWILNSTSTDNLIVDFFILIENYLGLVSFALYTSALYRKVEK</sequence>